<dbReference type="EMBL" id="SLWB01000005">
    <property type="protein sequence ID" value="TCN68864.1"/>
    <property type="molecule type" value="Genomic_DNA"/>
</dbReference>
<name>A0A4R2EQG6_9BACT</name>
<evidence type="ECO:0000313" key="1">
    <source>
        <dbReference type="EMBL" id="TCN68864.1"/>
    </source>
</evidence>
<evidence type="ECO:0000313" key="2">
    <source>
        <dbReference type="Proteomes" id="UP000294830"/>
    </source>
</evidence>
<proteinExistence type="predicted"/>
<dbReference type="AlphaFoldDB" id="A0A4R2EQG6"/>
<reference evidence="1 2" key="1">
    <citation type="submission" date="2019-03" db="EMBL/GenBank/DDBJ databases">
        <title>Genomic Encyclopedia of Archaeal and Bacterial Type Strains, Phase II (KMG-II): from individual species to whole genera.</title>
        <authorList>
            <person name="Goeker M."/>
        </authorList>
    </citation>
    <scope>NUCLEOTIDE SEQUENCE [LARGE SCALE GENOMIC DNA]</scope>
    <source>
        <strain evidence="1 2">RL-C</strain>
    </source>
</reference>
<sequence>MRNELLARKKHNGIDKNEKNIGESNTKICEKCA</sequence>
<dbReference type="Proteomes" id="UP000294830">
    <property type="component" value="Unassembled WGS sequence"/>
</dbReference>
<protein>
    <submittedName>
        <fullName evidence="1">Uncharacterized protein</fullName>
    </submittedName>
</protein>
<comment type="caution">
    <text evidence="1">The sequence shown here is derived from an EMBL/GenBank/DDBJ whole genome shotgun (WGS) entry which is preliminary data.</text>
</comment>
<organism evidence="1 2">
    <name type="scientific">Acetobacteroides hydrogenigenes</name>
    <dbReference type="NCBI Taxonomy" id="979970"/>
    <lineage>
        <taxon>Bacteria</taxon>
        <taxon>Pseudomonadati</taxon>
        <taxon>Bacteroidota</taxon>
        <taxon>Bacteroidia</taxon>
        <taxon>Bacteroidales</taxon>
        <taxon>Rikenellaceae</taxon>
        <taxon>Acetobacteroides</taxon>
    </lineage>
</organism>
<accession>A0A4R2EQG6</accession>
<keyword evidence="2" id="KW-1185">Reference proteome</keyword>
<gene>
    <name evidence="1" type="ORF">CLV25_10566</name>
</gene>